<keyword evidence="2" id="KW-0472">Membrane</keyword>
<keyword evidence="4" id="KW-1185">Reference proteome</keyword>
<feature type="transmembrane region" description="Helical" evidence="2">
    <location>
        <begin position="49"/>
        <end position="69"/>
    </location>
</feature>
<feature type="transmembrane region" description="Helical" evidence="2">
    <location>
        <begin position="76"/>
        <end position="96"/>
    </location>
</feature>
<evidence type="ECO:0000313" key="4">
    <source>
        <dbReference type="Proteomes" id="UP000053660"/>
    </source>
</evidence>
<evidence type="ECO:0000256" key="2">
    <source>
        <dbReference type="SAM" id="Phobius"/>
    </source>
</evidence>
<feature type="non-terminal residue" evidence="3">
    <location>
        <position position="1"/>
    </location>
</feature>
<dbReference type="AlphaFoldDB" id="A0A0B1SS75"/>
<dbReference type="Proteomes" id="UP000053660">
    <property type="component" value="Unassembled WGS sequence"/>
</dbReference>
<feature type="compositionally biased region" description="Basic and acidic residues" evidence="1">
    <location>
        <begin position="189"/>
        <end position="204"/>
    </location>
</feature>
<name>A0A0B1SS75_OESDE</name>
<evidence type="ECO:0000313" key="3">
    <source>
        <dbReference type="EMBL" id="KHJ86387.1"/>
    </source>
</evidence>
<sequence length="259" mass="28984">FSLPGLQPEDRADSGGKNNDEHLNDLSLAQIVILLQFLVGVSVNQPVGYLLLLALLQFIITIPGFFSYFTRKRAHYYSYVAFQVVTFVSEVIWLIYSIDTGTHTGISVTTLAILIFVQTLAILAATLFKNVVINLQSLSISRNRPYDNGNAESPEEGNTKSSAGSPRSIIAKKSVSSVRDGDQIPVDVPEPRSLRPRRMSKDTEQGIDQSTRGIYPGRKKKRSVSKDSLRKFKESRRKMRKLAKQLKEMISGQESVREH</sequence>
<accession>A0A0B1SS75</accession>
<proteinExistence type="predicted"/>
<dbReference type="EMBL" id="KN560582">
    <property type="protein sequence ID" value="KHJ86387.1"/>
    <property type="molecule type" value="Genomic_DNA"/>
</dbReference>
<dbReference type="OrthoDB" id="5870747at2759"/>
<feature type="transmembrane region" description="Helical" evidence="2">
    <location>
        <begin position="108"/>
        <end position="128"/>
    </location>
</feature>
<keyword evidence="2" id="KW-1133">Transmembrane helix</keyword>
<keyword evidence="2" id="KW-0812">Transmembrane</keyword>
<reference evidence="3 4" key="1">
    <citation type="submission" date="2014-03" db="EMBL/GenBank/DDBJ databases">
        <title>Draft genome of the hookworm Oesophagostomum dentatum.</title>
        <authorList>
            <person name="Mitreva M."/>
        </authorList>
    </citation>
    <scope>NUCLEOTIDE SEQUENCE [LARGE SCALE GENOMIC DNA]</scope>
    <source>
        <strain evidence="3 4">OD-Hann</strain>
    </source>
</reference>
<evidence type="ECO:0000256" key="1">
    <source>
        <dbReference type="SAM" id="MobiDB-lite"/>
    </source>
</evidence>
<feature type="region of interest" description="Disordered" evidence="1">
    <location>
        <begin position="144"/>
        <end position="241"/>
    </location>
</feature>
<gene>
    <name evidence="3" type="ORF">OESDEN_13867</name>
</gene>
<protein>
    <submittedName>
        <fullName evidence="3">Uncharacterized protein</fullName>
    </submittedName>
</protein>
<organism evidence="3 4">
    <name type="scientific">Oesophagostomum dentatum</name>
    <name type="common">Nodular worm</name>
    <dbReference type="NCBI Taxonomy" id="61180"/>
    <lineage>
        <taxon>Eukaryota</taxon>
        <taxon>Metazoa</taxon>
        <taxon>Ecdysozoa</taxon>
        <taxon>Nematoda</taxon>
        <taxon>Chromadorea</taxon>
        <taxon>Rhabditida</taxon>
        <taxon>Rhabditina</taxon>
        <taxon>Rhabditomorpha</taxon>
        <taxon>Strongyloidea</taxon>
        <taxon>Strongylidae</taxon>
        <taxon>Oesophagostomum</taxon>
    </lineage>
</organism>